<organism evidence="2 4">
    <name type="scientific">Rhizophagus clarus</name>
    <dbReference type="NCBI Taxonomy" id="94130"/>
    <lineage>
        <taxon>Eukaryota</taxon>
        <taxon>Fungi</taxon>
        <taxon>Fungi incertae sedis</taxon>
        <taxon>Mucoromycota</taxon>
        <taxon>Glomeromycotina</taxon>
        <taxon>Glomeromycetes</taxon>
        <taxon>Glomerales</taxon>
        <taxon>Glomeraceae</taxon>
        <taxon>Rhizophagus</taxon>
    </lineage>
</organism>
<comment type="caution">
    <text evidence="2">The sequence shown here is derived from an EMBL/GenBank/DDBJ whole genome shotgun (WGS) entry which is preliminary data.</text>
</comment>
<dbReference type="EMBL" id="BLAL01000261">
    <property type="protein sequence ID" value="GES97932.1"/>
    <property type="molecule type" value="Genomic_DNA"/>
</dbReference>
<feature type="domain" description="DJ-1/PfpI" evidence="1">
    <location>
        <begin position="11"/>
        <end position="169"/>
    </location>
</feature>
<dbReference type="InterPro" id="IPR002818">
    <property type="entry name" value="DJ-1/PfpI"/>
</dbReference>
<proteinExistence type="predicted"/>
<reference evidence="2 4" key="1">
    <citation type="submission" date="2017-11" db="EMBL/GenBank/DDBJ databases">
        <title>The genome of Rhizophagus clarus HR1 reveals common genetic basis of auxotrophy among arbuscular mycorrhizal fungi.</title>
        <authorList>
            <person name="Kobayashi Y."/>
        </authorList>
    </citation>
    <scope>NUCLEOTIDE SEQUENCE [LARGE SCALE GENOMIC DNA]</scope>
    <source>
        <strain evidence="2 4">HR1</strain>
    </source>
</reference>
<dbReference type="EMBL" id="BEXD01004271">
    <property type="protein sequence ID" value="GBC09107.1"/>
    <property type="molecule type" value="Genomic_DNA"/>
</dbReference>
<dbReference type="AlphaFoldDB" id="A0A2Z6SNK3"/>
<evidence type="ECO:0000313" key="4">
    <source>
        <dbReference type="Proteomes" id="UP000247702"/>
    </source>
</evidence>
<dbReference type="PANTHER" id="PTHR43130:SF15">
    <property type="entry name" value="THIJ_PFPI FAMILY PROTEIN (AFU_ORTHOLOGUE AFUA_5G14240)"/>
    <property type="match status" value="1"/>
</dbReference>
<dbReference type="InterPro" id="IPR052158">
    <property type="entry name" value="INH-QAR"/>
</dbReference>
<dbReference type="CDD" id="cd03139">
    <property type="entry name" value="GATase1_PfpI_2"/>
    <property type="match status" value="1"/>
</dbReference>
<gene>
    <name evidence="3" type="ORF">RCL2_002449600</name>
    <name evidence="2" type="ORF">RclHR1_08600005</name>
</gene>
<accession>A0A2Z6SNK3</accession>
<dbReference type="STRING" id="94130.A0A2Z6SNK3"/>
<dbReference type="OrthoDB" id="543156at2759"/>
<keyword evidence="4" id="KW-1185">Reference proteome</keyword>
<dbReference type="PANTHER" id="PTHR43130">
    <property type="entry name" value="ARAC-FAMILY TRANSCRIPTIONAL REGULATOR"/>
    <property type="match status" value="1"/>
</dbReference>
<dbReference type="Proteomes" id="UP000247702">
    <property type="component" value="Unassembled WGS sequence"/>
</dbReference>
<sequence length="206" mass="22892">MSKDKLTIGTLLFPDYDLLDVNGTLRMLGALENVNILMISQSGDKIKSNCQVGNYIDYNFDNCPELDVLFVPGGIGTRKEVNNPILLEFIKSQIPKVKYVLVVCTGGGLVAKTGLLDGKRATSNKIAWEWVTSQGSNVCWIKKARWVVDGKFYTSAGVSAGMDMALGFISDVYGREVADNIALRTEYDWHDNPDWDPFSDKILEKK</sequence>
<dbReference type="SUPFAM" id="SSF52317">
    <property type="entry name" value="Class I glutamine amidotransferase-like"/>
    <property type="match status" value="1"/>
</dbReference>
<evidence type="ECO:0000259" key="1">
    <source>
        <dbReference type="Pfam" id="PF01965"/>
    </source>
</evidence>
<reference evidence="3" key="2">
    <citation type="submission" date="2019-10" db="EMBL/GenBank/DDBJ databases">
        <title>Conservation and host-specific expression of non-tandemly repeated heterogenous ribosome RNA gene in arbuscular mycorrhizal fungi.</title>
        <authorList>
            <person name="Maeda T."/>
            <person name="Kobayashi Y."/>
            <person name="Nakagawa T."/>
            <person name="Ezawa T."/>
            <person name="Yamaguchi K."/>
            <person name="Bino T."/>
            <person name="Nishimoto Y."/>
            <person name="Shigenobu S."/>
            <person name="Kawaguchi M."/>
        </authorList>
    </citation>
    <scope>NUCLEOTIDE SEQUENCE</scope>
    <source>
        <strain evidence="3">HR1</strain>
    </source>
</reference>
<dbReference type="Pfam" id="PF01965">
    <property type="entry name" value="DJ-1_PfpI"/>
    <property type="match status" value="1"/>
</dbReference>
<name>A0A2Z6SNK3_9GLOM</name>
<evidence type="ECO:0000313" key="3">
    <source>
        <dbReference type="EMBL" id="GES97932.1"/>
    </source>
</evidence>
<protein>
    <submittedName>
        <fullName evidence="3">DJ-1/PfpI family protein</fullName>
    </submittedName>
</protein>
<dbReference type="Proteomes" id="UP000615446">
    <property type="component" value="Unassembled WGS sequence"/>
</dbReference>
<dbReference type="InterPro" id="IPR029062">
    <property type="entry name" value="Class_I_gatase-like"/>
</dbReference>
<dbReference type="Gene3D" id="3.40.50.880">
    <property type="match status" value="1"/>
</dbReference>
<evidence type="ECO:0000313" key="2">
    <source>
        <dbReference type="EMBL" id="GBC09107.1"/>
    </source>
</evidence>